<evidence type="ECO:0000256" key="1">
    <source>
        <dbReference type="SAM" id="SignalP"/>
    </source>
</evidence>
<proteinExistence type="predicted"/>
<name>A0ABM8GLW0_9MICO</name>
<dbReference type="Proteomes" id="UP001321486">
    <property type="component" value="Chromosome"/>
</dbReference>
<dbReference type="SUPFAM" id="SSF51445">
    <property type="entry name" value="(Trans)glycosidases"/>
    <property type="match status" value="1"/>
</dbReference>
<evidence type="ECO:0000259" key="2">
    <source>
        <dbReference type="Pfam" id="PF13290"/>
    </source>
</evidence>
<feature type="signal peptide" evidence="1">
    <location>
        <begin position="1"/>
        <end position="26"/>
    </location>
</feature>
<keyword evidence="4" id="KW-1185">Reference proteome</keyword>
<dbReference type="InterPro" id="IPR059177">
    <property type="entry name" value="GH29D-like_dom"/>
</dbReference>
<dbReference type="Gene3D" id="3.20.20.80">
    <property type="entry name" value="Glycosidases"/>
    <property type="match status" value="1"/>
</dbReference>
<dbReference type="Pfam" id="PF13290">
    <property type="entry name" value="CHB_HEX_C_1"/>
    <property type="match status" value="1"/>
</dbReference>
<evidence type="ECO:0000313" key="4">
    <source>
        <dbReference type="Proteomes" id="UP001321486"/>
    </source>
</evidence>
<protein>
    <recommendedName>
        <fullName evidence="2">GH29D-like beta-sandwich domain-containing protein</fullName>
    </recommendedName>
</protein>
<dbReference type="RefSeq" id="WP_286346207.1">
    <property type="nucleotide sequence ID" value="NZ_AP027732.1"/>
</dbReference>
<accession>A0ABM8GLW0</accession>
<keyword evidence="1" id="KW-0732">Signal</keyword>
<gene>
    <name evidence="3" type="ORF">GCM10025867_16450</name>
</gene>
<evidence type="ECO:0000313" key="3">
    <source>
        <dbReference type="EMBL" id="BDZ49404.1"/>
    </source>
</evidence>
<feature type="chain" id="PRO_5045311230" description="GH29D-like beta-sandwich domain-containing protein" evidence="1">
    <location>
        <begin position="27"/>
        <end position="780"/>
    </location>
</feature>
<dbReference type="EMBL" id="AP027732">
    <property type="protein sequence ID" value="BDZ49404.1"/>
    <property type="molecule type" value="Genomic_DNA"/>
</dbReference>
<reference evidence="4" key="1">
    <citation type="journal article" date="2019" name="Int. J. Syst. Evol. Microbiol.">
        <title>The Global Catalogue of Microorganisms (GCM) 10K type strain sequencing project: providing services to taxonomists for standard genome sequencing and annotation.</title>
        <authorList>
            <consortium name="The Broad Institute Genomics Platform"/>
            <consortium name="The Broad Institute Genome Sequencing Center for Infectious Disease"/>
            <person name="Wu L."/>
            <person name="Ma J."/>
        </authorList>
    </citation>
    <scope>NUCLEOTIDE SEQUENCE [LARGE SCALE GENOMIC DNA]</scope>
    <source>
        <strain evidence="4">NBRC 108728</strain>
    </source>
</reference>
<sequence length="780" mass="83178">MKVRSLSLAISAVLVTAVALPASAHAVGVGASHSPSTAPSASRATTALAAAPTACGAGTANPTSNNVTDYHLDTNVVAPGRWSYQSLDSDTPGLLAKGGTGAFAADEWAADLNKPEHAWYVKADGSIGTDYRPIADVYTVPDTADGKTEHVSGTFTSPGGRFRVLLAHDGDGTATTGPFSELYSYTGTSASFDLDVKVAKGDDVIFVSDQVSTWWVAGKLNATVTTEVAAPTAPVTATPGAGSITTGKKVALASKTPGACISYTTDGTDPRTSATKTTYAKPITITADTDIKAVAVAGDGAPSPVADLPFTLSEPFRSFAGENQASLDGLVGNVSWDRQDFDWGTIEPTKGVIDKAALAKYVAQFTEAKAHGITILPVLDYTAGWAANRTGYTYEFHGTTYIYGAVTSEANGTFTRPLTTKDSHGKILTTTATAQTNIGHTPPQDPKDFAKFVQLAVDTLKPLGITYYQVWNEAYPGSGFWEGGMDEYMHDIQLPASKVLHDNGVKLVYGGWIAGAPISEYIALLTKWNAWKSVDVFDMHYMPIGAMQTVYAAAQKHGIKHPAVWQTELGFTPEDKFVADIFPRVFHWALSKGGSNPDQFKLFYFADWAPNDPAAFGYNQALKSGDSLSPKGKTLVTLADLLRGTKATTYDTFTTSPGLKPDINESASTANGFELDGKHVVLAIDLKRQNQANIFFDQNTGDTLHLDFGTPMMTVTFKDVHDVKSLDRVDLYGNKTPLTWKNLGHGTVQAQVPIIDADPTVKTLNRSENEDIFYLSLQQG</sequence>
<feature type="domain" description="GH29D-like beta-sandwich" evidence="2">
    <location>
        <begin position="239"/>
        <end position="305"/>
    </location>
</feature>
<dbReference type="InterPro" id="IPR017853">
    <property type="entry name" value="GH"/>
</dbReference>
<organism evidence="3 4">
    <name type="scientific">Frondihabitans sucicola</name>
    <dbReference type="NCBI Taxonomy" id="1268041"/>
    <lineage>
        <taxon>Bacteria</taxon>
        <taxon>Bacillati</taxon>
        <taxon>Actinomycetota</taxon>
        <taxon>Actinomycetes</taxon>
        <taxon>Micrococcales</taxon>
        <taxon>Microbacteriaceae</taxon>
        <taxon>Frondihabitans</taxon>
    </lineage>
</organism>